<gene>
    <name evidence="1" type="ORF">NK6_7703</name>
</gene>
<accession>A0A0E4BV34</accession>
<dbReference type="Proteomes" id="UP000063308">
    <property type="component" value="Chromosome"/>
</dbReference>
<organism evidence="1 2">
    <name type="scientific">Bradyrhizobium diazoefficiens</name>
    <dbReference type="NCBI Taxonomy" id="1355477"/>
    <lineage>
        <taxon>Bacteria</taxon>
        <taxon>Pseudomonadati</taxon>
        <taxon>Pseudomonadota</taxon>
        <taxon>Alphaproteobacteria</taxon>
        <taxon>Hyphomicrobiales</taxon>
        <taxon>Nitrobacteraceae</taxon>
        <taxon>Bradyrhizobium</taxon>
    </lineage>
</organism>
<evidence type="ECO:0000313" key="2">
    <source>
        <dbReference type="Proteomes" id="UP000063308"/>
    </source>
</evidence>
<evidence type="ECO:0000313" key="1">
    <source>
        <dbReference type="EMBL" id="BAR60854.1"/>
    </source>
</evidence>
<sequence>MTSQQRMVDLETVLMQLNRRRASGQVIKSLERYLPADARIASVGFFSVP</sequence>
<dbReference type="EMBL" id="AP014685">
    <property type="protein sequence ID" value="BAR60854.1"/>
    <property type="molecule type" value="Genomic_DNA"/>
</dbReference>
<proteinExistence type="predicted"/>
<dbReference type="AlphaFoldDB" id="A0A0E4BV34"/>
<reference evidence="1 2" key="1">
    <citation type="submission" date="2014-11" db="EMBL/GenBank/DDBJ databases">
        <title>Symbiosis island explosion on the genome of extra-slow-growing strains of soybean bradyrhizobia with massive insertion sequences.</title>
        <authorList>
            <person name="Iida T."/>
            <person name="Minamisawa K."/>
        </authorList>
    </citation>
    <scope>NUCLEOTIDE SEQUENCE [LARGE SCALE GENOMIC DNA]</scope>
    <source>
        <strain evidence="1 2">NK6</strain>
    </source>
</reference>
<name>A0A0E4BV34_9BRAD</name>
<protein>
    <submittedName>
        <fullName evidence="1">Uncharacterized protein</fullName>
    </submittedName>
</protein>